<reference evidence="9" key="1">
    <citation type="journal article" date="2022" name="bioRxiv">
        <title>Genomics of Preaxostyla Flagellates Illuminates Evolutionary Transitions and the Path Towards Mitochondrial Loss.</title>
        <authorList>
            <person name="Novak L.V.F."/>
            <person name="Treitli S.C."/>
            <person name="Pyrih J."/>
            <person name="Halakuc P."/>
            <person name="Pipaliya S.V."/>
            <person name="Vacek V."/>
            <person name="Brzon O."/>
            <person name="Soukal P."/>
            <person name="Eme L."/>
            <person name="Dacks J.B."/>
            <person name="Karnkowska A."/>
            <person name="Elias M."/>
            <person name="Hampl V."/>
        </authorList>
    </citation>
    <scope>NUCLEOTIDE SEQUENCE</scope>
    <source>
        <strain evidence="9">RCP-MX</strain>
    </source>
</reference>
<keyword evidence="2 6" id="KW-0378">Hydrolase</keyword>
<accession>A0ABQ8U2U5</accession>
<evidence type="ECO:0000256" key="2">
    <source>
        <dbReference type="ARBA" id="ARBA00022801"/>
    </source>
</evidence>
<gene>
    <name evidence="9" type="ORF">PAPYR_11923</name>
</gene>
<name>A0ABQ8U2U5_9EUKA</name>
<dbReference type="Pfam" id="PF13959">
    <property type="entry name" value="CTE_SPB4"/>
    <property type="match status" value="1"/>
</dbReference>
<dbReference type="PROSITE" id="PS51194">
    <property type="entry name" value="HELICASE_CTER"/>
    <property type="match status" value="1"/>
</dbReference>
<evidence type="ECO:0000256" key="3">
    <source>
        <dbReference type="ARBA" id="ARBA00022806"/>
    </source>
</evidence>
<dbReference type="CDD" id="cd18787">
    <property type="entry name" value="SF2_C_DEAD"/>
    <property type="match status" value="1"/>
</dbReference>
<proteinExistence type="inferred from homology"/>
<evidence type="ECO:0000256" key="7">
    <source>
        <dbReference type="SAM" id="MobiDB-lite"/>
    </source>
</evidence>
<keyword evidence="5 6" id="KW-0694">RNA-binding</keyword>
<dbReference type="SMART" id="SM01178">
    <property type="entry name" value="DUF4217"/>
    <property type="match status" value="1"/>
</dbReference>
<keyword evidence="1 6" id="KW-0547">Nucleotide-binding</keyword>
<comment type="domain">
    <text evidence="6">The Q motif is unique to and characteristic of the DEAD box family of RNA helicases and controls ATP binding and hydrolysis.</text>
</comment>
<dbReference type="InterPro" id="IPR025313">
    <property type="entry name" value="SPB4-like_CTE"/>
</dbReference>
<evidence type="ECO:0000256" key="1">
    <source>
        <dbReference type="ARBA" id="ARBA00022741"/>
    </source>
</evidence>
<organism evidence="9 10">
    <name type="scientific">Paratrimastix pyriformis</name>
    <dbReference type="NCBI Taxonomy" id="342808"/>
    <lineage>
        <taxon>Eukaryota</taxon>
        <taxon>Metamonada</taxon>
        <taxon>Preaxostyla</taxon>
        <taxon>Paratrimastigidae</taxon>
        <taxon>Paratrimastix</taxon>
    </lineage>
</organism>
<keyword evidence="10" id="KW-1185">Reference proteome</keyword>
<dbReference type="Proteomes" id="UP001141327">
    <property type="component" value="Unassembled WGS sequence"/>
</dbReference>
<evidence type="ECO:0000256" key="5">
    <source>
        <dbReference type="ARBA" id="ARBA00022884"/>
    </source>
</evidence>
<dbReference type="GO" id="GO:0004386">
    <property type="term" value="F:helicase activity"/>
    <property type="evidence" value="ECO:0007669"/>
    <property type="project" value="UniProtKB-KW"/>
</dbReference>
<feature type="region of interest" description="Disordered" evidence="7">
    <location>
        <begin position="313"/>
        <end position="352"/>
    </location>
</feature>
<sequence length="352" mass="39821">MPDILEIGFEREMQDIIKLLPKGPDLARLALKADPVEVNVKAPELAPTVSTLEQGYVTCPSEARFLLLYTFLRKNLHKKVIVFFSSCNSCKFHAELLNYIDVPCMDLHGRQKQQHRTTTFFDFCHKKEGILLSTDVAARGLDIPEVDWIVQYDPPDDPTDYIHRVGRTARGVHGKGRALLFLLPQELGFLHYLMEAKIPLHEYDFSRNKVANVQAQLENLIAKHYYLNRSSREAYRAYLQAYASHSMKHIFDVYKLDLLAVAKSFGFLTPPRVELNLKAAGKKIQKRGGGGGFGDPDAVPQKQPLTEVLRRVMEGKKPGKGGKKSSVKSGHQFSATNPYGVRPQSDKRQFSR</sequence>
<comment type="similarity">
    <text evidence="6">Belongs to the DEAD box helicase family.</text>
</comment>
<dbReference type="EMBL" id="JAPMOS010000242">
    <property type="protein sequence ID" value="KAJ4453584.1"/>
    <property type="molecule type" value="Genomic_DNA"/>
</dbReference>
<dbReference type="InterPro" id="IPR001650">
    <property type="entry name" value="Helicase_C-like"/>
</dbReference>
<dbReference type="EC" id="3.6.4.13" evidence="6"/>
<evidence type="ECO:0000256" key="6">
    <source>
        <dbReference type="RuleBase" id="RU365068"/>
    </source>
</evidence>
<evidence type="ECO:0000256" key="4">
    <source>
        <dbReference type="ARBA" id="ARBA00022840"/>
    </source>
</evidence>
<dbReference type="PANTHER" id="PTHR24031">
    <property type="entry name" value="RNA HELICASE"/>
    <property type="match status" value="1"/>
</dbReference>
<protein>
    <recommendedName>
        <fullName evidence="6">ATP-dependent RNA helicase</fullName>
        <ecNumber evidence="6">3.6.4.13</ecNumber>
    </recommendedName>
</protein>
<dbReference type="Gene3D" id="3.40.50.300">
    <property type="entry name" value="P-loop containing nucleotide triphosphate hydrolases"/>
    <property type="match status" value="1"/>
</dbReference>
<keyword evidence="3 6" id="KW-0347">Helicase</keyword>
<feature type="domain" description="Helicase C-terminal" evidence="8">
    <location>
        <begin position="51"/>
        <end position="221"/>
    </location>
</feature>
<comment type="caution">
    <text evidence="9">The sequence shown here is derived from an EMBL/GenBank/DDBJ whole genome shotgun (WGS) entry which is preliminary data.</text>
</comment>
<keyword evidence="4 6" id="KW-0067">ATP-binding</keyword>
<comment type="function">
    <text evidence="6">RNA helicase.</text>
</comment>
<comment type="catalytic activity">
    <reaction evidence="6">
        <text>ATP + H2O = ADP + phosphate + H(+)</text>
        <dbReference type="Rhea" id="RHEA:13065"/>
        <dbReference type="ChEBI" id="CHEBI:15377"/>
        <dbReference type="ChEBI" id="CHEBI:15378"/>
        <dbReference type="ChEBI" id="CHEBI:30616"/>
        <dbReference type="ChEBI" id="CHEBI:43474"/>
        <dbReference type="ChEBI" id="CHEBI:456216"/>
        <dbReference type="EC" id="3.6.4.13"/>
    </reaction>
</comment>
<dbReference type="SMART" id="SM00490">
    <property type="entry name" value="HELICc"/>
    <property type="match status" value="1"/>
</dbReference>
<evidence type="ECO:0000313" key="9">
    <source>
        <dbReference type="EMBL" id="KAJ4453584.1"/>
    </source>
</evidence>
<dbReference type="Pfam" id="PF00271">
    <property type="entry name" value="Helicase_C"/>
    <property type="match status" value="1"/>
</dbReference>
<dbReference type="SUPFAM" id="SSF52540">
    <property type="entry name" value="P-loop containing nucleoside triphosphate hydrolases"/>
    <property type="match status" value="1"/>
</dbReference>
<dbReference type="InterPro" id="IPR027417">
    <property type="entry name" value="P-loop_NTPase"/>
</dbReference>
<evidence type="ECO:0000313" key="10">
    <source>
        <dbReference type="Proteomes" id="UP001141327"/>
    </source>
</evidence>
<evidence type="ECO:0000259" key="8">
    <source>
        <dbReference type="PROSITE" id="PS51194"/>
    </source>
</evidence>